<dbReference type="InterPro" id="IPR027417">
    <property type="entry name" value="P-loop_NTPase"/>
</dbReference>
<dbReference type="Pfam" id="PF13087">
    <property type="entry name" value="AAA_12"/>
    <property type="match status" value="1"/>
</dbReference>
<dbReference type="GO" id="GO:0016787">
    <property type="term" value="F:hydrolase activity"/>
    <property type="evidence" value="ECO:0007669"/>
    <property type="project" value="UniProtKB-KW"/>
</dbReference>
<dbReference type="InterPro" id="IPR047187">
    <property type="entry name" value="SF1_C_Upf1"/>
</dbReference>
<dbReference type="GO" id="GO:0032574">
    <property type="term" value="F:5'-3' RNA helicase activity"/>
    <property type="evidence" value="ECO:0007669"/>
    <property type="project" value="InterPro"/>
</dbReference>
<reference evidence="13 14" key="1">
    <citation type="journal article" date="2012" name="Science">
        <title>The Paleozoic origin of enzymatic lignin decomposition reconstructed from 31 fungal genomes.</title>
        <authorList>
            <person name="Floudas D."/>
            <person name="Binder M."/>
            <person name="Riley R."/>
            <person name="Barry K."/>
            <person name="Blanchette R.A."/>
            <person name="Henrissat B."/>
            <person name="Martinez A.T."/>
            <person name="Otillar R."/>
            <person name="Spatafora J.W."/>
            <person name="Yadav J.S."/>
            <person name="Aerts A."/>
            <person name="Benoit I."/>
            <person name="Boyd A."/>
            <person name="Carlson A."/>
            <person name="Copeland A."/>
            <person name="Coutinho P.M."/>
            <person name="de Vries R.P."/>
            <person name="Ferreira P."/>
            <person name="Findley K."/>
            <person name="Foster B."/>
            <person name="Gaskell J."/>
            <person name="Glotzer D."/>
            <person name="Gorecki P."/>
            <person name="Heitman J."/>
            <person name="Hesse C."/>
            <person name="Hori C."/>
            <person name="Igarashi K."/>
            <person name="Jurgens J.A."/>
            <person name="Kallen N."/>
            <person name="Kersten P."/>
            <person name="Kohler A."/>
            <person name="Kuees U."/>
            <person name="Kumar T.K.A."/>
            <person name="Kuo A."/>
            <person name="LaButti K."/>
            <person name="Larrondo L.F."/>
            <person name="Lindquist E."/>
            <person name="Ling A."/>
            <person name="Lombard V."/>
            <person name="Lucas S."/>
            <person name="Lundell T."/>
            <person name="Martin R."/>
            <person name="McLaughlin D.J."/>
            <person name="Morgenstern I."/>
            <person name="Morin E."/>
            <person name="Murat C."/>
            <person name="Nagy L.G."/>
            <person name="Nolan M."/>
            <person name="Ohm R.A."/>
            <person name="Patyshakuliyeva A."/>
            <person name="Rokas A."/>
            <person name="Ruiz-Duenas F.J."/>
            <person name="Sabat G."/>
            <person name="Salamov A."/>
            <person name="Samejima M."/>
            <person name="Schmutz J."/>
            <person name="Slot J.C."/>
            <person name="St John F."/>
            <person name="Stenlid J."/>
            <person name="Sun H."/>
            <person name="Sun S."/>
            <person name="Syed K."/>
            <person name="Tsang A."/>
            <person name="Wiebenga A."/>
            <person name="Young D."/>
            <person name="Pisabarro A."/>
            <person name="Eastwood D.C."/>
            <person name="Martin F."/>
            <person name="Cullen D."/>
            <person name="Grigoriev I.V."/>
            <person name="Hibbett D.S."/>
        </authorList>
    </citation>
    <scope>NUCLEOTIDE SEQUENCE</scope>
    <source>
        <strain evidence="14">FP-58527</strain>
    </source>
</reference>
<dbReference type="AlphaFoldDB" id="S8DQN0"/>
<evidence type="ECO:0000256" key="3">
    <source>
        <dbReference type="ARBA" id="ARBA00012552"/>
    </source>
</evidence>
<gene>
    <name evidence="13" type="ORF">FOMPIDRAFT_1151911</name>
</gene>
<dbReference type="GO" id="GO:0036464">
    <property type="term" value="C:cytoplasmic ribonucleoprotein granule"/>
    <property type="evidence" value="ECO:0007669"/>
    <property type="project" value="UniProtKB-SubCell"/>
</dbReference>
<dbReference type="InterPro" id="IPR049080">
    <property type="entry name" value="MOV-10-like_beta-barrel"/>
</dbReference>
<dbReference type="EMBL" id="KE504204">
    <property type="protein sequence ID" value="EPS95611.1"/>
    <property type="molecule type" value="Genomic_DNA"/>
</dbReference>
<keyword evidence="7" id="KW-0347">Helicase</keyword>
<feature type="domain" description="C2H2-type" evidence="12">
    <location>
        <begin position="63"/>
        <end position="85"/>
    </location>
</feature>
<dbReference type="FunFam" id="3.40.50.300:FF:000608">
    <property type="entry name" value="Mov10 RISC complex RNA helicase"/>
    <property type="match status" value="1"/>
</dbReference>
<dbReference type="SMART" id="SM00451">
    <property type="entry name" value="ZnF_U1"/>
    <property type="match status" value="3"/>
</dbReference>
<dbReference type="STRING" id="743788.S8DQN0"/>
<evidence type="ECO:0000256" key="6">
    <source>
        <dbReference type="ARBA" id="ARBA00022801"/>
    </source>
</evidence>
<dbReference type="InterPro" id="IPR013783">
    <property type="entry name" value="Ig-like_fold"/>
</dbReference>
<dbReference type="InterPro" id="IPR026122">
    <property type="entry name" value="MOV-10/SDE3_DEXXQ/H-box"/>
</dbReference>
<comment type="subcellular location">
    <subcellularLocation>
        <location evidence="1">Cytoplasm</location>
        <location evidence="1">Cytoplasmic ribonucleoprotein granule</location>
    </subcellularLocation>
</comment>
<evidence type="ECO:0000256" key="4">
    <source>
        <dbReference type="ARBA" id="ARBA00022490"/>
    </source>
</evidence>
<dbReference type="Gene3D" id="3.40.50.300">
    <property type="entry name" value="P-loop containing nucleotide triphosphate hydrolases"/>
    <property type="match status" value="2"/>
</dbReference>
<dbReference type="InterPro" id="IPR003604">
    <property type="entry name" value="Matrin/U1-like-C_Znf_C2H2"/>
</dbReference>
<dbReference type="OrthoDB" id="6513042at2759"/>
<keyword evidence="4" id="KW-0963">Cytoplasm</keyword>
<evidence type="ECO:0000256" key="5">
    <source>
        <dbReference type="ARBA" id="ARBA00022741"/>
    </source>
</evidence>
<dbReference type="SUPFAM" id="SSF52540">
    <property type="entry name" value="P-loop containing nucleoside triphosphate hydrolases"/>
    <property type="match status" value="1"/>
</dbReference>
<dbReference type="InterPro" id="IPR041679">
    <property type="entry name" value="DNA2/NAM7-like_C"/>
</dbReference>
<evidence type="ECO:0000256" key="8">
    <source>
        <dbReference type="ARBA" id="ARBA00022840"/>
    </source>
</evidence>
<keyword evidence="9" id="KW-0694">RNA-binding</keyword>
<dbReference type="CDD" id="cd18038">
    <property type="entry name" value="DEXXQc_Helz-like"/>
    <property type="match status" value="1"/>
</dbReference>
<evidence type="ECO:0000259" key="12">
    <source>
        <dbReference type="PROSITE" id="PS00028"/>
    </source>
</evidence>
<keyword evidence="10" id="KW-0943">RNA-mediated gene silencing</keyword>
<evidence type="ECO:0000256" key="9">
    <source>
        <dbReference type="ARBA" id="ARBA00022884"/>
    </source>
</evidence>
<comment type="catalytic activity">
    <reaction evidence="11">
        <text>ATP + H2O = ADP + phosphate + H(+)</text>
        <dbReference type="Rhea" id="RHEA:13065"/>
        <dbReference type="ChEBI" id="CHEBI:15377"/>
        <dbReference type="ChEBI" id="CHEBI:15378"/>
        <dbReference type="ChEBI" id="CHEBI:30616"/>
        <dbReference type="ChEBI" id="CHEBI:43474"/>
        <dbReference type="ChEBI" id="CHEBI:456216"/>
        <dbReference type="EC" id="3.6.4.13"/>
    </reaction>
</comment>
<dbReference type="Proteomes" id="UP000015241">
    <property type="component" value="Unassembled WGS sequence"/>
</dbReference>
<dbReference type="GO" id="GO:0003723">
    <property type="term" value="F:RNA binding"/>
    <property type="evidence" value="ECO:0007669"/>
    <property type="project" value="UniProtKB-KW"/>
</dbReference>
<evidence type="ECO:0000313" key="14">
    <source>
        <dbReference type="Proteomes" id="UP000015241"/>
    </source>
</evidence>
<keyword evidence="6" id="KW-0378">Hydrolase</keyword>
<keyword evidence="8" id="KW-0067">ATP-binding</keyword>
<proteinExistence type="inferred from homology"/>
<evidence type="ECO:0000256" key="1">
    <source>
        <dbReference type="ARBA" id="ARBA00004331"/>
    </source>
</evidence>
<protein>
    <recommendedName>
        <fullName evidence="3">RNA helicase</fullName>
        <ecNumber evidence="3">3.6.4.13</ecNumber>
    </recommendedName>
</protein>
<dbReference type="GO" id="GO:0008270">
    <property type="term" value="F:zinc ion binding"/>
    <property type="evidence" value="ECO:0007669"/>
    <property type="project" value="InterPro"/>
</dbReference>
<evidence type="ECO:0000256" key="11">
    <source>
        <dbReference type="ARBA" id="ARBA00047984"/>
    </source>
</evidence>
<dbReference type="CDD" id="cd18808">
    <property type="entry name" value="SF1_C_Upf1"/>
    <property type="match status" value="1"/>
</dbReference>
<sequence>MVAVCPQLLLNGACVDDGCAYRHNVQICRPCGAICYNEAFYRQHCASTRHQKRVSGATDSFYCSVCQTNVPAGNGWTTHIRGRRHTTLASHQGVDPDIQPEEASIPSGHVHCNVCNLAVLQGSWTTHVNSRSHARKSLVASYEVAFEEASKNKHGIDVSHEDEGLDFEIVDVADAPRGVTMTLTVKNTVPTSRVTLLNAKFSSLSNSFSATYDTASRVLAPNRSLSLTITFRQQYRGRFDDRLELIFEDAALRQRFAIVRAVKAIVGSRADYEAMKPKSPYVPRKRTQRMPETDVVPGVPPPSQKIIPYVGLLPHARISPRISSALAKGEGRRAAEFFRQSILPPELNSETHGRYFKTLIWAEECRMENDLQMYDITDARLTQHRQYYYLPVPGLAEKRPSVLVGDIILVQPHGADTGRWFEGHVHVVRKEEVGLCFHGSFRWNSTARYTVRFKLNRIPLRRQHQALDAAFHPGRVLFPTDADLQGSRPSTSSIQPHIYNRLIVGNEAQLQAVVSIAHQRPGAAPFVIFGPPGTGKTITMVESIRQVLRLDPNARIFVCAPSNSAADLLTTRLSSLGLQLFRFYAPSRSKELVPDALVPFTHQTPDGHFSVPSLAAVRRFRVVVSTCVSAAFAHGVGVPRGHFSHIFVDEAGQATEPEVMVALRTMADHATNVVLSGDPKQLGPIVRSAVARELGLERSYIERLMMRPVYDEREGHGVSVVKLVKNFRSHEAILKFPNERFYRDDLQPCADKKVTHAYIGCPILADKNFPILFHSITGKDEREASSPSFFNRDEASQIKAYVEMLKADRRFRTTDSDIGVIAPYHAQCLKIRAILRAVADEVKVGSVEEFQGQERKVIIISTVRSSREFVEYDLKHTLGFVANPRRFNVAVTRAQALLIVVGDPNVLALDPLWRSFLNYAYNRGGWKGPPPPWDTNAAADEAGGYQERMAGSALIDMNEFSRRMEMLTLNGVAASGAADEDDIDVNVDRPWRDVE</sequence>
<dbReference type="InParanoid" id="S8DQN0"/>
<comment type="similarity">
    <text evidence="2">Belongs to the DNA2/NAM7 helicase family. SDE3 subfamily.</text>
</comment>
<name>S8DQN0_FOMSC</name>
<keyword evidence="5" id="KW-0547">Nucleotide-binding</keyword>
<evidence type="ECO:0000256" key="2">
    <source>
        <dbReference type="ARBA" id="ARBA00005601"/>
    </source>
</evidence>
<dbReference type="Gene3D" id="2.60.40.10">
    <property type="entry name" value="Immunoglobulins"/>
    <property type="match status" value="1"/>
</dbReference>
<dbReference type="GO" id="GO:0005524">
    <property type="term" value="F:ATP binding"/>
    <property type="evidence" value="ECO:0007669"/>
    <property type="project" value="UniProtKB-KW"/>
</dbReference>
<keyword evidence="14" id="KW-1185">Reference proteome</keyword>
<dbReference type="FunCoup" id="S8DQN0">
    <property type="interactions" value="972"/>
</dbReference>
<dbReference type="PANTHER" id="PTHR45418">
    <property type="entry name" value="CANCER/TESTIS ANTIGEN 55"/>
    <property type="match status" value="1"/>
</dbReference>
<dbReference type="Pfam" id="PF21634">
    <property type="entry name" value="MOV-10_beta-barrel"/>
    <property type="match status" value="1"/>
</dbReference>
<evidence type="ECO:0000256" key="7">
    <source>
        <dbReference type="ARBA" id="ARBA00022806"/>
    </source>
</evidence>
<dbReference type="GO" id="GO:0031047">
    <property type="term" value="P:regulatory ncRNA-mediated gene silencing"/>
    <property type="evidence" value="ECO:0007669"/>
    <property type="project" value="UniProtKB-KW"/>
</dbReference>
<dbReference type="EC" id="3.6.4.13" evidence="3"/>
<evidence type="ECO:0000313" key="13">
    <source>
        <dbReference type="EMBL" id="EPS95611.1"/>
    </source>
</evidence>
<dbReference type="PANTHER" id="PTHR45418:SF1">
    <property type="entry name" value="CANCER_TESTIS ANTIGEN 55"/>
    <property type="match status" value="1"/>
</dbReference>
<dbReference type="Pfam" id="PF13604">
    <property type="entry name" value="AAA_30"/>
    <property type="match status" value="1"/>
</dbReference>
<accession>S8DQN0</accession>
<dbReference type="PROSITE" id="PS00028">
    <property type="entry name" value="ZINC_FINGER_C2H2_1"/>
    <property type="match status" value="1"/>
</dbReference>
<dbReference type="eggNOG" id="KOG1804">
    <property type="taxonomic scope" value="Eukaryota"/>
</dbReference>
<dbReference type="HOGENOM" id="CLU_001666_6_3_1"/>
<dbReference type="InterPro" id="IPR013087">
    <property type="entry name" value="Znf_C2H2_type"/>
</dbReference>
<evidence type="ECO:0000256" key="10">
    <source>
        <dbReference type="ARBA" id="ARBA00023158"/>
    </source>
</evidence>
<organism evidence="13 14">
    <name type="scientific">Fomitopsis schrenkii</name>
    <name type="common">Brown rot fungus</name>
    <dbReference type="NCBI Taxonomy" id="2126942"/>
    <lineage>
        <taxon>Eukaryota</taxon>
        <taxon>Fungi</taxon>
        <taxon>Dikarya</taxon>
        <taxon>Basidiomycota</taxon>
        <taxon>Agaricomycotina</taxon>
        <taxon>Agaricomycetes</taxon>
        <taxon>Polyporales</taxon>
        <taxon>Fomitopsis</taxon>
    </lineage>
</organism>